<feature type="compositionally biased region" description="Acidic residues" evidence="1">
    <location>
        <begin position="96"/>
        <end position="106"/>
    </location>
</feature>
<dbReference type="Pfam" id="PF22980">
    <property type="entry name" value="Myb_DNA-bind_8"/>
    <property type="match status" value="1"/>
</dbReference>
<dbReference type="OrthoDB" id="5421770at2759"/>
<dbReference type="AlphaFoldDB" id="A0A9W9VNC5"/>
<reference evidence="3" key="1">
    <citation type="submission" date="2022-12" db="EMBL/GenBank/DDBJ databases">
        <authorList>
            <person name="Petersen C."/>
        </authorList>
    </citation>
    <scope>NUCLEOTIDE SEQUENCE</scope>
    <source>
        <strain evidence="3">IBT 29677</strain>
    </source>
</reference>
<evidence type="ECO:0000256" key="1">
    <source>
        <dbReference type="SAM" id="MobiDB-lite"/>
    </source>
</evidence>
<keyword evidence="4" id="KW-1185">Reference proteome</keyword>
<dbReference type="GeneID" id="81372464"/>
<organism evidence="3 4">
    <name type="scientific">Penicillium cosmopolitanum</name>
    <dbReference type="NCBI Taxonomy" id="1131564"/>
    <lineage>
        <taxon>Eukaryota</taxon>
        <taxon>Fungi</taxon>
        <taxon>Dikarya</taxon>
        <taxon>Ascomycota</taxon>
        <taxon>Pezizomycotina</taxon>
        <taxon>Eurotiomycetes</taxon>
        <taxon>Eurotiomycetidae</taxon>
        <taxon>Eurotiales</taxon>
        <taxon>Aspergillaceae</taxon>
        <taxon>Penicillium</taxon>
    </lineage>
</organism>
<evidence type="ECO:0000259" key="2">
    <source>
        <dbReference type="Pfam" id="PF22980"/>
    </source>
</evidence>
<evidence type="ECO:0000313" key="3">
    <source>
        <dbReference type="EMBL" id="KAJ5386306.1"/>
    </source>
</evidence>
<comment type="caution">
    <text evidence="3">The sequence shown here is derived from an EMBL/GenBank/DDBJ whole genome shotgun (WGS) entry which is preliminary data.</text>
</comment>
<protein>
    <recommendedName>
        <fullName evidence="2">Myb-like DNA-binding domain-containing protein</fullName>
    </recommendedName>
</protein>
<reference evidence="3" key="2">
    <citation type="journal article" date="2023" name="IMA Fungus">
        <title>Comparative genomic study of the Penicillium genus elucidates a diverse pangenome and 15 lateral gene transfer events.</title>
        <authorList>
            <person name="Petersen C."/>
            <person name="Sorensen T."/>
            <person name="Nielsen M.R."/>
            <person name="Sondergaard T.E."/>
            <person name="Sorensen J.L."/>
            <person name="Fitzpatrick D.A."/>
            <person name="Frisvad J.C."/>
            <person name="Nielsen K.L."/>
        </authorList>
    </citation>
    <scope>NUCLEOTIDE SEQUENCE</scope>
    <source>
        <strain evidence="3">IBT 29677</strain>
    </source>
</reference>
<dbReference type="EMBL" id="JAPZBU010000009">
    <property type="protein sequence ID" value="KAJ5386306.1"/>
    <property type="molecule type" value="Genomic_DNA"/>
</dbReference>
<name>A0A9W9VNC5_9EURO</name>
<accession>A0A9W9VNC5</accession>
<gene>
    <name evidence="3" type="ORF">N7509_008847</name>
</gene>
<dbReference type="InterPro" id="IPR054505">
    <property type="entry name" value="Myb_DNA-bind_8"/>
</dbReference>
<dbReference type="Proteomes" id="UP001147747">
    <property type="component" value="Unassembled WGS sequence"/>
</dbReference>
<evidence type="ECO:0000313" key="4">
    <source>
        <dbReference type="Proteomes" id="UP001147747"/>
    </source>
</evidence>
<feature type="domain" description="Myb-like DNA-binding" evidence="2">
    <location>
        <begin position="8"/>
        <end position="57"/>
    </location>
</feature>
<proteinExistence type="predicted"/>
<feature type="region of interest" description="Disordered" evidence="1">
    <location>
        <begin position="66"/>
        <end position="128"/>
    </location>
</feature>
<feature type="compositionally biased region" description="Basic residues" evidence="1">
    <location>
        <begin position="78"/>
        <end position="91"/>
    </location>
</feature>
<dbReference type="RefSeq" id="XP_056484104.1">
    <property type="nucleotide sequence ID" value="XM_056633484.1"/>
</dbReference>
<sequence length="128" mass="14190">MAPETSTEKDYRFMAECFKNIDHTRGKVDMVKVAAAMGYSNPRSAGNRYKVLKTKHGFATDCYFTGSVGATPTSPKKGVARAKKTPIKKGKQGGDEHDDDVTEDDNAGIKEEEEKKKKKKNIESDEEI</sequence>